<dbReference type="Pfam" id="PF24932">
    <property type="entry name" value="UBA_NBR1_C"/>
    <property type="match status" value="2"/>
</dbReference>
<keyword evidence="5" id="KW-0968">Cytoplasmic vesicle</keyword>
<dbReference type="Pfam" id="PF16158">
    <property type="entry name" value="N_BRCA1_IG"/>
    <property type="match status" value="1"/>
</dbReference>
<dbReference type="SMART" id="SM00291">
    <property type="entry name" value="ZnF_ZZ"/>
    <property type="match status" value="1"/>
</dbReference>
<evidence type="ECO:0000259" key="9">
    <source>
        <dbReference type="PROSITE" id="PS50135"/>
    </source>
</evidence>
<reference evidence="10" key="1">
    <citation type="submission" date="2021-01" db="UniProtKB">
        <authorList>
            <consortium name="EnsemblPlants"/>
        </authorList>
    </citation>
    <scope>IDENTIFICATION</scope>
</reference>
<comment type="subcellular location">
    <subcellularLocation>
        <location evidence="1">Cytoplasmic vesicle</location>
        <location evidence="1">Autophagosome</location>
    </subcellularLocation>
</comment>
<dbReference type="EnsemblPlants" id="Kaladp0039s0110.1.v1.1">
    <property type="protein sequence ID" value="Kaladp0039s0110.1.v1.1"/>
    <property type="gene ID" value="Kaladp0039s0110.v1.1"/>
</dbReference>
<evidence type="ECO:0000256" key="7">
    <source>
        <dbReference type="SAM" id="MobiDB-lite"/>
    </source>
</evidence>
<dbReference type="InterPro" id="IPR015940">
    <property type="entry name" value="UBA"/>
</dbReference>
<dbReference type="Pfam" id="PF00569">
    <property type="entry name" value="ZZ"/>
    <property type="match status" value="1"/>
</dbReference>
<keyword evidence="4" id="KW-0862">Zinc</keyword>
<dbReference type="Proteomes" id="UP000594263">
    <property type="component" value="Unplaced"/>
</dbReference>
<name>A0A7N0TJH4_KALFE</name>
<evidence type="ECO:0000259" key="8">
    <source>
        <dbReference type="PROSITE" id="PS50030"/>
    </source>
</evidence>
<dbReference type="InterPro" id="IPR043145">
    <property type="entry name" value="Znf_ZZ_sf"/>
</dbReference>
<evidence type="ECO:0008006" key="12">
    <source>
        <dbReference type="Google" id="ProtNLM"/>
    </source>
</evidence>
<dbReference type="SUPFAM" id="SSF57850">
    <property type="entry name" value="RING/U-box"/>
    <property type="match status" value="1"/>
</dbReference>
<keyword evidence="11" id="KW-1185">Reference proteome</keyword>
<proteinExistence type="predicted"/>
<dbReference type="GO" id="GO:0005776">
    <property type="term" value="C:autophagosome"/>
    <property type="evidence" value="ECO:0007669"/>
    <property type="project" value="UniProtKB-SubCell"/>
</dbReference>
<feature type="domain" description="UBA" evidence="8">
    <location>
        <begin position="622"/>
        <end position="664"/>
    </location>
</feature>
<evidence type="ECO:0000256" key="4">
    <source>
        <dbReference type="ARBA" id="ARBA00022833"/>
    </source>
</evidence>
<dbReference type="PANTHER" id="PTHR20930:SF0">
    <property type="entry name" value="PROTEIN ILRUN"/>
    <property type="match status" value="1"/>
</dbReference>
<dbReference type="SUPFAM" id="SSF46934">
    <property type="entry name" value="UBA-like"/>
    <property type="match status" value="1"/>
</dbReference>
<dbReference type="InterPro" id="IPR013783">
    <property type="entry name" value="Ig-like_fold"/>
</dbReference>
<dbReference type="Gene3D" id="1.10.8.10">
    <property type="entry name" value="DNA helicase RuvA subunit, C-terminal domain"/>
    <property type="match status" value="2"/>
</dbReference>
<keyword evidence="3 6" id="KW-0863">Zinc-finger</keyword>
<dbReference type="InterPro" id="IPR009060">
    <property type="entry name" value="UBA-like_sf"/>
</dbReference>
<dbReference type="InterPro" id="IPR000433">
    <property type="entry name" value="Znf_ZZ"/>
</dbReference>
<dbReference type="OMA" id="CKIVGFR"/>
<feature type="domain" description="ZZ-type" evidence="9">
    <location>
        <begin position="236"/>
        <end position="286"/>
    </location>
</feature>
<dbReference type="CDD" id="cd14947">
    <property type="entry name" value="NBR1_like"/>
    <property type="match status" value="1"/>
</dbReference>
<dbReference type="Gene3D" id="2.60.40.10">
    <property type="entry name" value="Immunoglobulins"/>
    <property type="match status" value="1"/>
</dbReference>
<feature type="compositionally biased region" description="Polar residues" evidence="7">
    <location>
        <begin position="96"/>
        <end position="105"/>
    </location>
</feature>
<dbReference type="AlphaFoldDB" id="A0A7N0TJH4"/>
<dbReference type="PROSITE" id="PS50030">
    <property type="entry name" value="UBA"/>
    <property type="match status" value="1"/>
</dbReference>
<dbReference type="PROSITE" id="PS50135">
    <property type="entry name" value="ZF_ZZ_2"/>
    <property type="match status" value="1"/>
</dbReference>
<dbReference type="InterPro" id="IPR032350">
    <property type="entry name" value="Nbr1_FW"/>
</dbReference>
<accession>A0A7N0TJH4</accession>
<evidence type="ECO:0000313" key="10">
    <source>
        <dbReference type="EnsemblPlants" id="Kaladp0039s0110.1.v1.1"/>
    </source>
</evidence>
<evidence type="ECO:0000256" key="1">
    <source>
        <dbReference type="ARBA" id="ARBA00004419"/>
    </source>
</evidence>
<evidence type="ECO:0000313" key="11">
    <source>
        <dbReference type="Proteomes" id="UP000594263"/>
    </source>
</evidence>
<organism evidence="10 11">
    <name type="scientific">Kalanchoe fedtschenkoi</name>
    <name type="common">Lavender scallops</name>
    <name type="synonym">South American air plant</name>
    <dbReference type="NCBI Taxonomy" id="63787"/>
    <lineage>
        <taxon>Eukaryota</taxon>
        <taxon>Viridiplantae</taxon>
        <taxon>Streptophyta</taxon>
        <taxon>Embryophyta</taxon>
        <taxon>Tracheophyta</taxon>
        <taxon>Spermatophyta</taxon>
        <taxon>Magnoliopsida</taxon>
        <taxon>eudicotyledons</taxon>
        <taxon>Gunneridae</taxon>
        <taxon>Pentapetalae</taxon>
        <taxon>Saxifragales</taxon>
        <taxon>Crassulaceae</taxon>
        <taxon>Kalanchoe</taxon>
    </lineage>
</organism>
<evidence type="ECO:0000256" key="5">
    <source>
        <dbReference type="ARBA" id="ARBA00023329"/>
    </source>
</evidence>
<evidence type="ECO:0000256" key="6">
    <source>
        <dbReference type="PROSITE-ProRule" id="PRU00228"/>
    </source>
</evidence>
<dbReference type="CDD" id="cd14319">
    <property type="entry name" value="UBA_NBR1"/>
    <property type="match status" value="2"/>
</dbReference>
<sequence>MVVNLKTVNKGGHSNVKASGNSTPMESPRVQQSIENIQAGVEEVVNTVPEPLRGVLLKLTRDFASTASAPVIADIIHSVSKIGESFACQGPQTFAQKESNGQNKASDGESSSGLSGSKSSRAAEVKEEKLTDKLRQVKDKAVDSGFSCVPDLNNAPPPPPRFAAATPASNSTGKRDSRCPMLANAGSSNLNVNPFNECLFSGTQVDARFPASYNGDRGSLFKRSPGHFDSVDSVFHTGVQCDVCGVHPITGPRFKSKVRYNYDLCSLCYGKSGNEADYVRIDSPLLYRHIMKALHRKHGRHGQPFEGHGSFKPVAYPYLPFSVRPASLVNQVKLDSRFILDVNVMDGTVMAPSTRFTKIWRMRNTGNVVWPMGTQLVWTDGDKFSNVLSVDLEIPAFGTPIEGELDVAVDFVAPKLPGEYVSYWRMSSPSGQLFGQRVWVVILVQVDASPDPLSGSFSHLNLNLPPQGHELNEPAVIDINVEPSVNNLDNPSNSSAVVDPVESVAVSSKGVDEKSTTVTGPVIAAEPVVGKPPVEDLDQNLVSKGSVSEATDSARNEQDLYFPTNDTLLVGNVFSQATAPPVVPSVSYPMVDSSNIEVVALPLNASSNVANVAPSPQPEAFHEDEESLLMELCEMGFNQVDLNREILKMNNYDMEQALVDLCEISEWDPIFDELEEMGFSDRKKNAKLLVKNKGSIKRVVMDLVSSERSA</sequence>
<dbReference type="GO" id="GO:0008270">
    <property type="term" value="F:zinc ion binding"/>
    <property type="evidence" value="ECO:0007669"/>
    <property type="project" value="UniProtKB-KW"/>
</dbReference>
<feature type="compositionally biased region" description="Basic and acidic residues" evidence="7">
    <location>
        <begin position="121"/>
        <end position="142"/>
    </location>
</feature>
<dbReference type="InterPro" id="IPR056893">
    <property type="entry name" value="UBA_Nbr1_C"/>
</dbReference>
<keyword evidence="2" id="KW-0479">Metal-binding</keyword>
<dbReference type="Gene3D" id="3.30.60.90">
    <property type="match status" value="1"/>
</dbReference>
<feature type="region of interest" description="Disordered" evidence="7">
    <location>
        <begin position="96"/>
        <end position="177"/>
    </location>
</feature>
<evidence type="ECO:0000256" key="2">
    <source>
        <dbReference type="ARBA" id="ARBA00022723"/>
    </source>
</evidence>
<dbReference type="Gramene" id="Kaladp0039s0110.1.v1.1">
    <property type="protein sequence ID" value="Kaladp0039s0110.1.v1.1"/>
    <property type="gene ID" value="Kaladp0039s0110.v1.1"/>
</dbReference>
<protein>
    <recommendedName>
        <fullName evidence="12">ZZ-type domain-containing protein</fullName>
    </recommendedName>
</protein>
<dbReference type="FunFam" id="2.60.40.10:FF:000199">
    <property type="entry name" value="next to BRCA1 gene 1 protein-like"/>
    <property type="match status" value="1"/>
</dbReference>
<dbReference type="GO" id="GO:0031410">
    <property type="term" value="C:cytoplasmic vesicle"/>
    <property type="evidence" value="ECO:0007669"/>
    <property type="project" value="UniProtKB-KW"/>
</dbReference>
<evidence type="ECO:0000256" key="3">
    <source>
        <dbReference type="ARBA" id="ARBA00022771"/>
    </source>
</evidence>
<feature type="compositionally biased region" description="Low complexity" evidence="7">
    <location>
        <begin position="108"/>
        <end position="120"/>
    </location>
</feature>
<dbReference type="PANTHER" id="PTHR20930">
    <property type="entry name" value="OVARIAN CARCINOMA ANTIGEN CA125-RELATED"/>
    <property type="match status" value="1"/>
</dbReference>